<dbReference type="PANTHER" id="PTHR48223">
    <property type="entry name" value="DEFECTIVE 2759, PUTATIVE ISOFORM 1-RELATED"/>
    <property type="match status" value="1"/>
</dbReference>
<organism evidence="2 3">
    <name type="scientific">Rubroshorea leprosula</name>
    <dbReference type="NCBI Taxonomy" id="152421"/>
    <lineage>
        <taxon>Eukaryota</taxon>
        <taxon>Viridiplantae</taxon>
        <taxon>Streptophyta</taxon>
        <taxon>Embryophyta</taxon>
        <taxon>Tracheophyta</taxon>
        <taxon>Spermatophyta</taxon>
        <taxon>Magnoliopsida</taxon>
        <taxon>eudicotyledons</taxon>
        <taxon>Gunneridae</taxon>
        <taxon>Pentapetalae</taxon>
        <taxon>rosids</taxon>
        <taxon>malvids</taxon>
        <taxon>Malvales</taxon>
        <taxon>Dipterocarpaceae</taxon>
        <taxon>Rubroshorea</taxon>
    </lineage>
</organism>
<dbReference type="PROSITE" id="PS51257">
    <property type="entry name" value="PROKAR_LIPOPROTEIN"/>
    <property type="match status" value="1"/>
</dbReference>
<dbReference type="AlphaFoldDB" id="A0AAV5LHQ2"/>
<dbReference type="PANTHER" id="PTHR48223:SF1">
    <property type="entry name" value="ABC TRANSMEMBRANE TYPE-1 DOMAIN-CONTAINING PROTEIN"/>
    <property type="match status" value="1"/>
</dbReference>
<reference evidence="2 3" key="1">
    <citation type="journal article" date="2021" name="Commun. Biol.">
        <title>The genome of Shorea leprosula (Dipterocarpaceae) highlights the ecological relevance of drought in aseasonal tropical rainforests.</title>
        <authorList>
            <person name="Ng K.K.S."/>
            <person name="Kobayashi M.J."/>
            <person name="Fawcett J.A."/>
            <person name="Hatakeyama M."/>
            <person name="Paape T."/>
            <person name="Ng C.H."/>
            <person name="Ang C.C."/>
            <person name="Tnah L.H."/>
            <person name="Lee C.T."/>
            <person name="Nishiyama T."/>
            <person name="Sese J."/>
            <person name="O'Brien M.J."/>
            <person name="Copetti D."/>
            <person name="Mohd Noor M.I."/>
            <person name="Ong R.C."/>
            <person name="Putra M."/>
            <person name="Sireger I.Z."/>
            <person name="Indrioko S."/>
            <person name="Kosugi Y."/>
            <person name="Izuno A."/>
            <person name="Isagi Y."/>
            <person name="Lee S.L."/>
            <person name="Shimizu K.K."/>
        </authorList>
    </citation>
    <scope>NUCLEOTIDE SEQUENCE [LARGE SCALE GENOMIC DNA]</scope>
    <source>
        <strain evidence="2">214</strain>
    </source>
</reference>
<feature type="region of interest" description="Disordered" evidence="1">
    <location>
        <begin position="40"/>
        <end position="61"/>
    </location>
</feature>
<evidence type="ECO:0000256" key="1">
    <source>
        <dbReference type="SAM" id="MobiDB-lite"/>
    </source>
</evidence>
<dbReference type="EMBL" id="BPVZ01000116">
    <property type="protein sequence ID" value="GKV36414.1"/>
    <property type="molecule type" value="Genomic_DNA"/>
</dbReference>
<evidence type="ECO:0000313" key="3">
    <source>
        <dbReference type="Proteomes" id="UP001054252"/>
    </source>
</evidence>
<proteinExistence type="predicted"/>
<evidence type="ECO:0000313" key="2">
    <source>
        <dbReference type="EMBL" id="GKV36414.1"/>
    </source>
</evidence>
<keyword evidence="3" id="KW-1185">Reference proteome</keyword>
<comment type="caution">
    <text evidence="2">The sequence shown here is derived from an EMBL/GenBank/DDBJ whole genome shotgun (WGS) entry which is preliminary data.</text>
</comment>
<feature type="compositionally biased region" description="Polar residues" evidence="1">
    <location>
        <begin position="51"/>
        <end position="61"/>
    </location>
</feature>
<name>A0AAV5LHQ2_9ROSI</name>
<dbReference type="Proteomes" id="UP001054252">
    <property type="component" value="Unassembled WGS sequence"/>
</dbReference>
<sequence>MVGRKDKGTSVNHNISLSVGISCIRAVKVKNLKVLAFKGSPQDDESGGRASGSNAPKNSAKLSYVPKGEETIVESPKAHNQPVVYASEANEAIVGSLAIQKLFHKWLIMLHSQSSRLVMDGVLGEELPPAETAETYVETQSNKVGVLKAVWHWFWGLDSTIRMPLLIL</sequence>
<gene>
    <name evidence="2" type="ORF">SLEP1_g44553</name>
</gene>
<accession>A0AAV5LHQ2</accession>
<protein>
    <submittedName>
        <fullName evidence="2">Uncharacterized protein</fullName>
    </submittedName>
</protein>